<dbReference type="Proteomes" id="UP000565715">
    <property type="component" value="Unassembled WGS sequence"/>
</dbReference>
<dbReference type="InterPro" id="IPR050564">
    <property type="entry name" value="F420-G6PD/mer"/>
</dbReference>
<gene>
    <name evidence="3" type="ORF">HGA13_04795</name>
</gene>
<organism evidence="3 4">
    <name type="scientific">Nocardia speluncae</name>
    <dbReference type="NCBI Taxonomy" id="419477"/>
    <lineage>
        <taxon>Bacteria</taxon>
        <taxon>Bacillati</taxon>
        <taxon>Actinomycetota</taxon>
        <taxon>Actinomycetes</taxon>
        <taxon>Mycobacteriales</taxon>
        <taxon>Nocardiaceae</taxon>
        <taxon>Nocardia</taxon>
    </lineage>
</organism>
<dbReference type="GO" id="GO:0016705">
    <property type="term" value="F:oxidoreductase activity, acting on paired donors, with incorporation or reduction of molecular oxygen"/>
    <property type="evidence" value="ECO:0007669"/>
    <property type="project" value="InterPro"/>
</dbReference>
<keyword evidence="1" id="KW-0560">Oxidoreductase</keyword>
<evidence type="ECO:0000259" key="2">
    <source>
        <dbReference type="Pfam" id="PF00296"/>
    </source>
</evidence>
<reference evidence="3 4" key="1">
    <citation type="submission" date="2020-04" db="EMBL/GenBank/DDBJ databases">
        <title>MicrobeNet Type strains.</title>
        <authorList>
            <person name="Nicholson A.C."/>
        </authorList>
    </citation>
    <scope>NUCLEOTIDE SEQUENCE [LARGE SCALE GENOMIC DNA]</scope>
    <source>
        <strain evidence="3 4">DSM 45078</strain>
    </source>
</reference>
<dbReference type="PANTHER" id="PTHR43244:SF1">
    <property type="entry name" value="5,10-METHYLENETETRAHYDROMETHANOPTERIN REDUCTASE"/>
    <property type="match status" value="1"/>
</dbReference>
<evidence type="ECO:0000256" key="1">
    <source>
        <dbReference type="ARBA" id="ARBA00023002"/>
    </source>
</evidence>
<evidence type="ECO:0000313" key="3">
    <source>
        <dbReference type="EMBL" id="NKY32393.1"/>
    </source>
</evidence>
<evidence type="ECO:0000313" key="4">
    <source>
        <dbReference type="Proteomes" id="UP000565715"/>
    </source>
</evidence>
<feature type="domain" description="Luciferase-like" evidence="2">
    <location>
        <begin position="15"/>
        <end position="298"/>
    </location>
</feature>
<dbReference type="InterPro" id="IPR011251">
    <property type="entry name" value="Luciferase-like_dom"/>
</dbReference>
<keyword evidence="4" id="KW-1185">Reference proteome</keyword>
<dbReference type="Pfam" id="PF00296">
    <property type="entry name" value="Bac_luciferase"/>
    <property type="match status" value="1"/>
</dbReference>
<dbReference type="InterPro" id="IPR036661">
    <property type="entry name" value="Luciferase-like_sf"/>
</dbReference>
<comment type="caution">
    <text evidence="3">The sequence shown here is derived from an EMBL/GenBank/DDBJ whole genome shotgun (WGS) entry which is preliminary data.</text>
</comment>
<dbReference type="AlphaFoldDB" id="A0A846XCM9"/>
<protein>
    <submittedName>
        <fullName evidence="3">LLM class flavin-dependent oxidoreductase</fullName>
    </submittedName>
</protein>
<dbReference type="Gene3D" id="3.20.20.30">
    <property type="entry name" value="Luciferase-like domain"/>
    <property type="match status" value="1"/>
</dbReference>
<dbReference type="PANTHER" id="PTHR43244">
    <property type="match status" value="1"/>
</dbReference>
<proteinExistence type="predicted"/>
<accession>A0A846XCM9</accession>
<dbReference type="EMBL" id="JAAXOO010000001">
    <property type="protein sequence ID" value="NKY32393.1"/>
    <property type="molecule type" value="Genomic_DNA"/>
</dbReference>
<sequence length="322" mass="34612">MTLSCSLTSSLHSHEHARIAEELGYTRAWFYDSPALYADVWVQLCRAAELTERITLGPGVLVPSLRHPMVTASAIAQLVDLAGPDRVVVGVGTGFTGRVSLGQRPSRWRDVAAYIEAVKALLAGKQVEWEGSIMQMLHETPFAPARPIEVRWAVAAEGPKGIATAREHADGVLAVTKPIPGFDWSAQVVFGTVLEEGEEPGSARAIAAAGHGASVLLHVAAEFGMFELIPGAQEWAESAYSDVPENERHLALHRGHLHSVNDRDRPFVTAELMAATGVALGVAQWRDKLAQLDEAGVTEIVYQPAGPDIPRELEAFAAAFAH</sequence>
<name>A0A846XCM9_9NOCA</name>
<dbReference type="SUPFAM" id="SSF51679">
    <property type="entry name" value="Bacterial luciferase-like"/>
    <property type="match status" value="1"/>
</dbReference>